<protein>
    <submittedName>
        <fullName evidence="1">Uncharacterized protein</fullName>
    </submittedName>
</protein>
<accession>A0A9W8RMC8</accession>
<dbReference type="AlphaFoldDB" id="A0A9W8RMC8"/>
<keyword evidence="2" id="KW-1185">Reference proteome</keyword>
<gene>
    <name evidence="1" type="ORF">NW762_014466</name>
</gene>
<dbReference type="Proteomes" id="UP001152049">
    <property type="component" value="Unassembled WGS sequence"/>
</dbReference>
<organism evidence="1 2">
    <name type="scientific">Fusarium torreyae</name>
    <dbReference type="NCBI Taxonomy" id="1237075"/>
    <lineage>
        <taxon>Eukaryota</taxon>
        <taxon>Fungi</taxon>
        <taxon>Dikarya</taxon>
        <taxon>Ascomycota</taxon>
        <taxon>Pezizomycotina</taxon>
        <taxon>Sordariomycetes</taxon>
        <taxon>Hypocreomycetidae</taxon>
        <taxon>Hypocreales</taxon>
        <taxon>Nectriaceae</taxon>
        <taxon>Fusarium</taxon>
    </lineage>
</organism>
<reference evidence="1" key="1">
    <citation type="submission" date="2022-09" db="EMBL/GenBank/DDBJ databases">
        <title>Fusarium specimens isolated from Avocado Roots.</title>
        <authorList>
            <person name="Stajich J."/>
            <person name="Roper C."/>
            <person name="Heimlech-Rivalta G."/>
        </authorList>
    </citation>
    <scope>NUCLEOTIDE SEQUENCE</scope>
    <source>
        <strain evidence="1">CF00136</strain>
    </source>
</reference>
<evidence type="ECO:0000313" key="1">
    <source>
        <dbReference type="EMBL" id="KAJ4244610.1"/>
    </source>
</evidence>
<dbReference type="OrthoDB" id="5308957at2759"/>
<sequence length="199" mass="22363">MERYPKGHPIPSLLKVLCQASTNEFFNIVQVGYLRTIHCLEHRLGFGNAVVLSVWSNCLKKADDPALPASALTSRYESVFQEAQRTFTPTGTRTIEILHEYTYAAYYNANDYDLTWRLASQTVNLAESFELMGDHPQWCLATQGYATAAKLLFTLSEQTGHEDQGTLILRSAISRLELGDRECQIRARMLRGVLGTNTA</sequence>
<dbReference type="EMBL" id="JAOQAZ010000050">
    <property type="protein sequence ID" value="KAJ4244610.1"/>
    <property type="molecule type" value="Genomic_DNA"/>
</dbReference>
<name>A0A9W8RMC8_9HYPO</name>
<comment type="caution">
    <text evidence="1">The sequence shown here is derived from an EMBL/GenBank/DDBJ whole genome shotgun (WGS) entry which is preliminary data.</text>
</comment>
<proteinExistence type="predicted"/>
<evidence type="ECO:0000313" key="2">
    <source>
        <dbReference type="Proteomes" id="UP001152049"/>
    </source>
</evidence>